<feature type="non-terminal residue" evidence="1">
    <location>
        <position position="1"/>
    </location>
</feature>
<dbReference type="HOGENOM" id="CLU_2042904_0_0_4"/>
<evidence type="ECO:0000313" key="1">
    <source>
        <dbReference type="EMBL" id="CAJ48598.1"/>
    </source>
</evidence>
<dbReference type="AlphaFoldDB" id="Q2KVE1"/>
<organism evidence="1 2">
    <name type="scientific">Bordetella avium (strain 197N)</name>
    <dbReference type="NCBI Taxonomy" id="360910"/>
    <lineage>
        <taxon>Bacteria</taxon>
        <taxon>Pseudomonadati</taxon>
        <taxon>Pseudomonadota</taxon>
        <taxon>Betaproteobacteria</taxon>
        <taxon>Burkholderiales</taxon>
        <taxon>Alcaligenaceae</taxon>
        <taxon>Bordetella</taxon>
    </lineage>
</organism>
<reference evidence="1 2" key="1">
    <citation type="journal article" date="2006" name="J. Bacteriol.">
        <title>Comparison of the genome sequence of the poultry pathogen Bordetella avium with those of B. bronchiseptica, B. pertussis, and B. parapertussis reveals extensive diversity in surface structures associated with host interaction.</title>
        <authorList>
            <person name="Sebaihia M."/>
            <person name="Preston A."/>
            <person name="Maskell D.J."/>
            <person name="Kuzmiak H."/>
            <person name="Connell T.D."/>
            <person name="King N.D."/>
            <person name="Orndorff P.E."/>
            <person name="Miyamoto D.M."/>
            <person name="Thomson N.R."/>
            <person name="Harris D."/>
            <person name="Goble A."/>
            <person name="Lord A."/>
            <person name="Murphy L."/>
            <person name="Quail M.A."/>
            <person name="Rutter S."/>
            <person name="Squares R."/>
            <person name="Squares S."/>
            <person name="Woodward J."/>
            <person name="Parkhill J."/>
            <person name="Temple L.M."/>
        </authorList>
    </citation>
    <scope>NUCLEOTIDE SEQUENCE [LARGE SCALE GENOMIC DNA]</scope>
    <source>
        <strain evidence="1 2">197N</strain>
    </source>
</reference>
<protein>
    <submittedName>
        <fullName evidence="1">Uncharacterized protein</fullName>
    </submittedName>
</protein>
<proteinExistence type="predicted"/>
<sequence>VIRENAGSCVGRRIAGARICFIHAAPGAGAEFETKRADNAGIDCHVSAVGDRPAWLVINNNGRDKWLALSRFIFNGGMIRIKHSHSLIGCPDHVWFKMAGALSMPVCKDNAGRFVPALAGQ</sequence>
<evidence type="ECO:0000313" key="2">
    <source>
        <dbReference type="Proteomes" id="UP000001977"/>
    </source>
</evidence>
<gene>
    <name evidence="1" type="ordered locus">BAV0990</name>
</gene>
<dbReference type="Proteomes" id="UP000001977">
    <property type="component" value="Chromosome"/>
</dbReference>
<keyword evidence="2" id="KW-1185">Reference proteome</keyword>
<name>Q2KVE1_BORA1</name>
<accession>Q2KVE1</accession>
<dbReference type="EMBL" id="AM167904">
    <property type="protein sequence ID" value="CAJ48598.1"/>
    <property type="molecule type" value="Genomic_DNA"/>
</dbReference>
<dbReference type="KEGG" id="bav:BAV0990"/>